<keyword evidence="5" id="KW-1133">Transmembrane helix</keyword>
<keyword evidence="2" id="KW-0547">Nucleotide-binding</keyword>
<keyword evidence="5" id="KW-0812">Transmembrane</keyword>
<evidence type="ECO:0000256" key="2">
    <source>
        <dbReference type="ARBA" id="ARBA00022741"/>
    </source>
</evidence>
<dbReference type="SUPFAM" id="SSF48452">
    <property type="entry name" value="TPR-like"/>
    <property type="match status" value="1"/>
</dbReference>
<dbReference type="RefSeq" id="WP_353063902.1">
    <property type="nucleotide sequence ID" value="NZ_CP132942.1"/>
</dbReference>
<dbReference type="InterPro" id="IPR011009">
    <property type="entry name" value="Kinase-like_dom_sf"/>
</dbReference>
<evidence type="ECO:0000313" key="7">
    <source>
        <dbReference type="EMBL" id="XCB33057.1"/>
    </source>
</evidence>
<evidence type="ECO:0000256" key="5">
    <source>
        <dbReference type="SAM" id="Phobius"/>
    </source>
</evidence>
<evidence type="ECO:0000259" key="6">
    <source>
        <dbReference type="PROSITE" id="PS50011"/>
    </source>
</evidence>
<keyword evidence="1 7" id="KW-0808">Transferase</keyword>
<keyword evidence="5" id="KW-0472">Membrane</keyword>
<dbReference type="Gene3D" id="1.25.40.10">
    <property type="entry name" value="Tetratricopeptide repeat domain"/>
    <property type="match status" value="1"/>
</dbReference>
<keyword evidence="4" id="KW-0067">ATP-binding</keyword>
<feature type="domain" description="Protein kinase" evidence="6">
    <location>
        <begin position="1"/>
        <end position="284"/>
    </location>
</feature>
<dbReference type="AlphaFoldDB" id="A0AAU7ZQ47"/>
<dbReference type="SMART" id="SM00220">
    <property type="entry name" value="S_TKc"/>
    <property type="match status" value="1"/>
</dbReference>
<dbReference type="PROSITE" id="PS00108">
    <property type="entry name" value="PROTEIN_KINASE_ST"/>
    <property type="match status" value="1"/>
</dbReference>
<evidence type="ECO:0000256" key="4">
    <source>
        <dbReference type="ARBA" id="ARBA00022840"/>
    </source>
</evidence>
<dbReference type="InterPro" id="IPR011990">
    <property type="entry name" value="TPR-like_helical_dom_sf"/>
</dbReference>
<dbReference type="InterPro" id="IPR000719">
    <property type="entry name" value="Prot_kinase_dom"/>
</dbReference>
<organism evidence="7">
    <name type="scientific">Tunturiibacter psychrotolerans</name>
    <dbReference type="NCBI Taxonomy" id="3069686"/>
    <lineage>
        <taxon>Bacteria</taxon>
        <taxon>Pseudomonadati</taxon>
        <taxon>Acidobacteriota</taxon>
        <taxon>Terriglobia</taxon>
        <taxon>Terriglobales</taxon>
        <taxon>Acidobacteriaceae</taxon>
        <taxon>Tunturiibacter</taxon>
    </lineage>
</organism>
<dbReference type="PANTHER" id="PTHR43289:SF6">
    <property type="entry name" value="SERINE_THREONINE-PROTEIN KINASE NEKL-3"/>
    <property type="match status" value="1"/>
</dbReference>
<dbReference type="InterPro" id="IPR008271">
    <property type="entry name" value="Ser/Thr_kinase_AS"/>
</dbReference>
<dbReference type="PANTHER" id="PTHR43289">
    <property type="entry name" value="MITOGEN-ACTIVATED PROTEIN KINASE KINASE KINASE 20-RELATED"/>
    <property type="match status" value="1"/>
</dbReference>
<dbReference type="Gene3D" id="3.30.200.20">
    <property type="entry name" value="Phosphorylase Kinase, domain 1"/>
    <property type="match status" value="1"/>
</dbReference>
<dbReference type="Gene3D" id="1.10.510.10">
    <property type="entry name" value="Transferase(Phosphotransferase) domain 1"/>
    <property type="match status" value="1"/>
</dbReference>
<reference evidence="7" key="1">
    <citation type="submission" date="2023-08" db="EMBL/GenBank/DDBJ databases">
        <authorList>
            <person name="Messyasz A."/>
            <person name="Mannisto M.K."/>
            <person name="Kerkhof L.J."/>
            <person name="Haggblom M."/>
        </authorList>
    </citation>
    <scope>NUCLEOTIDE SEQUENCE</scope>
    <source>
        <strain evidence="7">X5P6</strain>
    </source>
</reference>
<dbReference type="EMBL" id="CP132942">
    <property type="protein sequence ID" value="XCB33057.1"/>
    <property type="molecule type" value="Genomic_DNA"/>
</dbReference>
<dbReference type="EC" id="2.7.11.1" evidence="7"/>
<dbReference type="SUPFAM" id="SSF56112">
    <property type="entry name" value="Protein kinase-like (PK-like)"/>
    <property type="match status" value="1"/>
</dbReference>
<dbReference type="Pfam" id="PF13374">
    <property type="entry name" value="TPR_10"/>
    <property type="match status" value="2"/>
</dbReference>
<dbReference type="GO" id="GO:0004674">
    <property type="term" value="F:protein serine/threonine kinase activity"/>
    <property type="evidence" value="ECO:0007669"/>
    <property type="project" value="UniProtKB-EC"/>
</dbReference>
<reference evidence="7" key="2">
    <citation type="journal article" date="2024" name="Environ. Microbiol.">
        <title>Genome analysis and description of Tunturibacter gen. nov. expands the diversity of Terriglobia in tundra soils.</title>
        <authorList>
            <person name="Messyasz A."/>
            <person name="Mannisto M.K."/>
            <person name="Kerkhof L.J."/>
            <person name="Haggblom M.M."/>
        </authorList>
    </citation>
    <scope>NUCLEOTIDE SEQUENCE</scope>
    <source>
        <strain evidence="7">X5P6</strain>
    </source>
</reference>
<keyword evidence="3 7" id="KW-0418">Kinase</keyword>
<sequence>MGEVWLAEQKQSVRRRVSVKLIKAGMDTREVIARFESERQALALMSHPSIAKVFDAGSTVDGRPYFVMEYVAGLPINAYCDRHKLNIRQRLRLFLAVCDGVQHAHQKAIIHRDLKPSNILVSEGESNPIPHIIDFGVAKATAQHLNAGTMYTQIGTLIGTVGYISPEQADSRGEDIDTRSDVYSLGVVLYELLSGTLPFDFRKLAYDEVLRRLRDEDAPNPSGRLLTESEDSQAIAKNRGVDPQSLIGLLSGDLDAIALRDLEKDRSRRYSTPMELAADIRRYLDNEPVLARAPSAIYRAHKYIRRRRLRVTLVSLSVLLGIVFAIAQAIELRSIRRERDRADRITEFLTNMFKVSAPSEARGNTVTAREILDRSSNEIERDLDRDPAVRSQLMLVMAKTYENLGLFSRAHALMERILQDRVRTLGADNPKTLEAKSQMAWILYLDGHDAEAEGLIRSTIDTQSRILGAENPSTLESRDRLARILLRQAHYAQVEKLERESIDISNRRQGPENPHCDLWMGWPMH</sequence>
<dbReference type="CDD" id="cd14014">
    <property type="entry name" value="STKc_PknB_like"/>
    <property type="match status" value="1"/>
</dbReference>
<dbReference type="PROSITE" id="PS50011">
    <property type="entry name" value="PROTEIN_KINASE_DOM"/>
    <property type="match status" value="1"/>
</dbReference>
<feature type="transmembrane region" description="Helical" evidence="5">
    <location>
        <begin position="309"/>
        <end position="330"/>
    </location>
</feature>
<evidence type="ECO:0000256" key="3">
    <source>
        <dbReference type="ARBA" id="ARBA00022777"/>
    </source>
</evidence>
<dbReference type="Pfam" id="PF00069">
    <property type="entry name" value="Pkinase"/>
    <property type="match status" value="1"/>
</dbReference>
<proteinExistence type="predicted"/>
<evidence type="ECO:0000256" key="1">
    <source>
        <dbReference type="ARBA" id="ARBA00022679"/>
    </source>
</evidence>
<accession>A0AAU7ZQ47</accession>
<protein>
    <submittedName>
        <fullName evidence="7">Serine/threonine-protein kinase</fullName>
        <ecNumber evidence="7">2.7.11.1</ecNumber>
    </submittedName>
</protein>
<gene>
    <name evidence="7" type="ORF">RBB77_22005</name>
</gene>
<dbReference type="KEGG" id="tpsc:RBB77_22005"/>
<dbReference type="GO" id="GO:0005524">
    <property type="term" value="F:ATP binding"/>
    <property type="evidence" value="ECO:0007669"/>
    <property type="project" value="UniProtKB-KW"/>
</dbReference>
<name>A0AAU7ZQ47_9BACT</name>